<evidence type="ECO:0000313" key="9">
    <source>
        <dbReference type="Proteomes" id="UP000078046"/>
    </source>
</evidence>
<dbReference type="PANTHER" id="PTHR24336">
    <property type="entry name" value="TRANSCRIPTION FACTOR LBX"/>
    <property type="match status" value="1"/>
</dbReference>
<dbReference type="GO" id="GO:0005634">
    <property type="term" value="C:nucleus"/>
    <property type="evidence" value="ECO:0007669"/>
    <property type="project" value="UniProtKB-SubCell"/>
</dbReference>
<evidence type="ECO:0000256" key="6">
    <source>
        <dbReference type="SAM" id="Coils"/>
    </source>
</evidence>
<organism evidence="8 9">
    <name type="scientific">Intoshia linei</name>
    <dbReference type="NCBI Taxonomy" id="1819745"/>
    <lineage>
        <taxon>Eukaryota</taxon>
        <taxon>Metazoa</taxon>
        <taxon>Spiralia</taxon>
        <taxon>Lophotrochozoa</taxon>
        <taxon>Mesozoa</taxon>
        <taxon>Orthonectida</taxon>
        <taxon>Rhopaluridae</taxon>
        <taxon>Intoshia</taxon>
    </lineage>
</organism>
<dbReference type="SUPFAM" id="SSF46689">
    <property type="entry name" value="Homeodomain-like"/>
    <property type="match status" value="1"/>
</dbReference>
<feature type="DNA-binding region" description="Homeobox" evidence="4">
    <location>
        <begin position="252"/>
        <end position="311"/>
    </location>
</feature>
<proteinExistence type="predicted"/>
<sequence>MFEKKKPQLISINSDLIPKWDINTMNEELQKQIFVHLNNHFGKILPHYNVGSPIIDKKDANCKMAEILLSQLGVKTYQSNEHCKRDCNTKYTPKFINNYLNLHCNQQSAVVDHMATITKSQPFSSFLISDILSEPSQLEIKPEYPENIPNNYHNSFVVRRTKSSIEKREDNLFLEREIFNKSDNLSHNSKCQSEPIGNLSPSASFLKTPNQKNSLDELFKLTSNTISEMKYKDDDNDSQKIKNVEPSTRRKRRKCRTAFSSDQINQLERRFLYQKYLTPHDRDQIAKTLQLSNTQVITWFQNRRAKLKRDIEEIKTELSTMKNDSILPIAPNSSVILQNIENVLFSMKKRKYCN</sequence>
<feature type="domain" description="Homeobox" evidence="7">
    <location>
        <begin position="250"/>
        <end position="310"/>
    </location>
</feature>
<evidence type="ECO:0000256" key="2">
    <source>
        <dbReference type="ARBA" id="ARBA00023155"/>
    </source>
</evidence>
<dbReference type="Proteomes" id="UP000078046">
    <property type="component" value="Unassembled WGS sequence"/>
</dbReference>
<dbReference type="InterPro" id="IPR001356">
    <property type="entry name" value="HD"/>
</dbReference>
<dbReference type="InterPro" id="IPR009057">
    <property type="entry name" value="Homeodomain-like_sf"/>
</dbReference>
<keyword evidence="2 4" id="KW-0371">Homeobox</keyword>
<evidence type="ECO:0000256" key="4">
    <source>
        <dbReference type="PROSITE-ProRule" id="PRU00108"/>
    </source>
</evidence>
<evidence type="ECO:0000259" key="7">
    <source>
        <dbReference type="PROSITE" id="PS50071"/>
    </source>
</evidence>
<dbReference type="InterPro" id="IPR051892">
    <property type="entry name" value="LBX_TF"/>
</dbReference>
<protein>
    <submittedName>
        <fullName evidence="8">Ladybird homeobox protein 2</fullName>
    </submittedName>
</protein>
<dbReference type="GO" id="GO:0000981">
    <property type="term" value="F:DNA-binding transcription factor activity, RNA polymerase II-specific"/>
    <property type="evidence" value="ECO:0007669"/>
    <property type="project" value="InterPro"/>
</dbReference>
<keyword evidence="1 4" id="KW-0238">DNA-binding</keyword>
<reference evidence="8 9" key="1">
    <citation type="submission" date="2016-04" db="EMBL/GenBank/DDBJ databases">
        <title>The genome of Intoshia linei affirms orthonectids as highly simplified spiralians.</title>
        <authorList>
            <person name="Mikhailov K.V."/>
            <person name="Slusarev G.S."/>
            <person name="Nikitin M.A."/>
            <person name="Logacheva M.D."/>
            <person name="Penin A."/>
            <person name="Aleoshin V."/>
            <person name="Panchin Y.V."/>
        </authorList>
    </citation>
    <scope>NUCLEOTIDE SEQUENCE [LARGE SCALE GENOMIC DNA]</scope>
    <source>
        <strain evidence="8">Intl2013</strain>
        <tissue evidence="8">Whole animal</tissue>
    </source>
</reference>
<dbReference type="GO" id="GO:1990837">
    <property type="term" value="F:sequence-specific double-stranded DNA binding"/>
    <property type="evidence" value="ECO:0007669"/>
    <property type="project" value="TreeGrafter"/>
</dbReference>
<dbReference type="AlphaFoldDB" id="A0A177AXH6"/>
<dbReference type="PANTHER" id="PTHR24336:SF8">
    <property type="entry name" value="LADYBIRD EARLY-RELATED"/>
    <property type="match status" value="1"/>
</dbReference>
<keyword evidence="3 4" id="KW-0539">Nucleus</keyword>
<dbReference type="CDD" id="cd00086">
    <property type="entry name" value="homeodomain"/>
    <property type="match status" value="1"/>
</dbReference>
<evidence type="ECO:0000313" key="8">
    <source>
        <dbReference type="EMBL" id="OAF66570.1"/>
    </source>
</evidence>
<comment type="subcellular location">
    <subcellularLocation>
        <location evidence="4 5">Nucleus</location>
    </subcellularLocation>
</comment>
<name>A0A177AXH6_9BILA</name>
<dbReference type="PROSITE" id="PS00027">
    <property type="entry name" value="HOMEOBOX_1"/>
    <property type="match status" value="1"/>
</dbReference>
<dbReference type="Gene3D" id="1.10.10.60">
    <property type="entry name" value="Homeodomain-like"/>
    <property type="match status" value="1"/>
</dbReference>
<keyword evidence="9" id="KW-1185">Reference proteome</keyword>
<keyword evidence="6" id="KW-0175">Coiled coil</keyword>
<evidence type="ECO:0000256" key="5">
    <source>
        <dbReference type="RuleBase" id="RU000682"/>
    </source>
</evidence>
<dbReference type="PROSITE" id="PS50071">
    <property type="entry name" value="HOMEOBOX_2"/>
    <property type="match status" value="1"/>
</dbReference>
<dbReference type="EMBL" id="LWCA01000891">
    <property type="protein sequence ID" value="OAF66570.1"/>
    <property type="molecule type" value="Genomic_DNA"/>
</dbReference>
<evidence type="ECO:0000256" key="3">
    <source>
        <dbReference type="ARBA" id="ARBA00023242"/>
    </source>
</evidence>
<dbReference type="SMART" id="SM00389">
    <property type="entry name" value="HOX"/>
    <property type="match status" value="1"/>
</dbReference>
<comment type="caution">
    <text evidence="8">The sequence shown here is derived from an EMBL/GenBank/DDBJ whole genome shotgun (WGS) entry which is preliminary data.</text>
</comment>
<dbReference type="Pfam" id="PF00046">
    <property type="entry name" value="Homeodomain"/>
    <property type="match status" value="1"/>
</dbReference>
<evidence type="ECO:0000256" key="1">
    <source>
        <dbReference type="ARBA" id="ARBA00023125"/>
    </source>
</evidence>
<dbReference type="OrthoDB" id="6159439at2759"/>
<gene>
    <name evidence="8" type="ORF">A3Q56_05691</name>
</gene>
<feature type="coiled-coil region" evidence="6">
    <location>
        <begin position="297"/>
        <end position="324"/>
    </location>
</feature>
<accession>A0A177AXH6</accession>
<dbReference type="InterPro" id="IPR017970">
    <property type="entry name" value="Homeobox_CS"/>
</dbReference>